<proteinExistence type="predicted"/>
<accession>A0A0F9LCC7</accession>
<dbReference type="EMBL" id="LAZR01007490">
    <property type="protein sequence ID" value="KKM84941.1"/>
    <property type="molecule type" value="Genomic_DNA"/>
</dbReference>
<protein>
    <submittedName>
        <fullName evidence="1">Uncharacterized protein</fullName>
    </submittedName>
</protein>
<sequence length="61" mass="6873">MSILNLERDPLQPPTNAITCLRCQGEGIVMICTDPHCIQKNECIHGRYENCPACEKQGWVT</sequence>
<name>A0A0F9LCC7_9ZZZZ</name>
<gene>
    <name evidence="1" type="ORF">LCGC14_1294180</name>
</gene>
<comment type="caution">
    <text evidence="1">The sequence shown here is derived from an EMBL/GenBank/DDBJ whole genome shotgun (WGS) entry which is preliminary data.</text>
</comment>
<evidence type="ECO:0000313" key="1">
    <source>
        <dbReference type="EMBL" id="KKM84941.1"/>
    </source>
</evidence>
<reference evidence="1" key="1">
    <citation type="journal article" date="2015" name="Nature">
        <title>Complex archaea that bridge the gap between prokaryotes and eukaryotes.</title>
        <authorList>
            <person name="Spang A."/>
            <person name="Saw J.H."/>
            <person name="Jorgensen S.L."/>
            <person name="Zaremba-Niedzwiedzka K."/>
            <person name="Martijn J."/>
            <person name="Lind A.E."/>
            <person name="van Eijk R."/>
            <person name="Schleper C."/>
            <person name="Guy L."/>
            <person name="Ettema T.J."/>
        </authorList>
    </citation>
    <scope>NUCLEOTIDE SEQUENCE</scope>
</reference>
<organism evidence="1">
    <name type="scientific">marine sediment metagenome</name>
    <dbReference type="NCBI Taxonomy" id="412755"/>
    <lineage>
        <taxon>unclassified sequences</taxon>
        <taxon>metagenomes</taxon>
        <taxon>ecological metagenomes</taxon>
    </lineage>
</organism>
<dbReference type="AlphaFoldDB" id="A0A0F9LCC7"/>